<feature type="domain" description="Bacterial virulence factor lipase N-terminal" evidence="2">
    <location>
        <begin position="33"/>
        <end position="262"/>
    </location>
</feature>
<dbReference type="AlphaFoldDB" id="A0A6M1RED2"/>
<sequence length="775" mass="80165">MNKKLVVLAVASTLGVTACGGDAELSGGTTNNSYEDYIQESLKSPTQVDFQLAGAGSNVPGPSFILMNQTDGTLDIPTGGDNALSNPAAAMGTMDGWPVSMPMVLSFKGAGLADGFATTGINIVKLTEGLTAENPSVERVLQIGVDFNVLTNAESDSAVVVFTQPLEASSEYAFAITNAFTDTNGEAVGMTSSYATLISQTNPTVVDSLKPASAVTQGINAIFAATGIQPEDIVYSSWFSTQSVGDTLYATKGAIATGADAGSFNAVWKGSANPNNVDMSQAYLMSVPASGQDYAAAIQADSNFATYIDPNGTATPLLVGSYTANTVTVTKGTVKLPYFLEKGASTWNSTPFESGMPSLAIISSALGDSSEASTVTQQLVEAGIDVSKLTDDTTEQLKLVGLTLENSAGAQLDSERIITRYSPVPQVKSLDDVPFILFTPTTPTGALELVIYQHGITSAKENAYAFAANLINGAQGVGKNLAVLAIDQPIHGERSLDSTRSANLDATNYLNLSYLPVGRDNLRQSVLDNLGLRAAVTISQGAGLFANTPLATLDNTATNNPSLFGHSLGGITGFGTISTANNTLGSPTGDALFKFTRIAAANTGGQIVNLLIGSDSFGPLITDTVTAGVPDAEKEGVLNQFAYAAQTVLDTVDPLNLVSLNDATDTNVLNGLPIYMQQVKNDDTVPNSVASAPFAGTIPLATILGLNEVTQASTTTSGGRNFTKFSDVGEHSSVIAPQKEDLSDAGHTAEMQGQLVQFLSGAAEDFTVSNASVLE</sequence>
<dbReference type="SUPFAM" id="SSF53474">
    <property type="entry name" value="alpha/beta-Hydrolases"/>
    <property type="match status" value="1"/>
</dbReference>
<reference evidence="3 4" key="1">
    <citation type="submission" date="2020-02" db="EMBL/GenBank/DDBJ databases">
        <title>The draft genome of Grimontia sedimenta sp. nov., isolated from benthic sediments near coral reefs south of Kuwait.</title>
        <authorList>
            <person name="Mahmoud H.M."/>
            <person name="Jose L."/>
            <person name="Eapen S."/>
        </authorList>
    </citation>
    <scope>NUCLEOTIDE SEQUENCE [LARGE SCALE GENOMIC DNA]</scope>
    <source>
        <strain evidence="3 4">S25</strain>
    </source>
</reference>
<evidence type="ECO:0000259" key="2">
    <source>
        <dbReference type="Pfam" id="PF12262"/>
    </source>
</evidence>
<dbReference type="PROSITE" id="PS51257">
    <property type="entry name" value="PROKAR_LIPOPROTEIN"/>
    <property type="match status" value="1"/>
</dbReference>
<dbReference type="EMBL" id="JAALDL010000010">
    <property type="protein sequence ID" value="NGN98650.1"/>
    <property type="molecule type" value="Genomic_DNA"/>
</dbReference>
<evidence type="ECO:0000256" key="1">
    <source>
        <dbReference type="SAM" id="SignalP"/>
    </source>
</evidence>
<name>A0A6M1RED2_9GAMM</name>
<dbReference type="Proteomes" id="UP000473008">
    <property type="component" value="Unassembled WGS sequence"/>
</dbReference>
<keyword evidence="4" id="KW-1185">Reference proteome</keyword>
<dbReference type="InterPro" id="IPR020009">
    <property type="entry name" value="VolA/Pla-1/cef"/>
</dbReference>
<gene>
    <name evidence="3" type="ORF">G5S52_13640</name>
</gene>
<dbReference type="NCBIfam" id="TIGR03502">
    <property type="entry name" value="lipase_Pla1_cef"/>
    <property type="match status" value="1"/>
</dbReference>
<evidence type="ECO:0000313" key="4">
    <source>
        <dbReference type="Proteomes" id="UP000473008"/>
    </source>
</evidence>
<evidence type="ECO:0000313" key="3">
    <source>
        <dbReference type="EMBL" id="NGN98650.1"/>
    </source>
</evidence>
<dbReference type="InterPro" id="IPR025920">
    <property type="entry name" value="Lipase_bact_N"/>
</dbReference>
<feature type="signal peptide" evidence="1">
    <location>
        <begin position="1"/>
        <end position="18"/>
    </location>
</feature>
<dbReference type="Pfam" id="PF12262">
    <property type="entry name" value="Lipase_bact_N"/>
    <property type="match status" value="1"/>
</dbReference>
<dbReference type="InterPro" id="IPR029058">
    <property type="entry name" value="AB_hydrolase_fold"/>
</dbReference>
<proteinExistence type="predicted"/>
<accession>A0A6M1RED2</accession>
<dbReference type="Gene3D" id="3.40.50.1820">
    <property type="entry name" value="alpha/beta hydrolase"/>
    <property type="match status" value="1"/>
</dbReference>
<feature type="chain" id="PRO_5026652061" evidence="1">
    <location>
        <begin position="19"/>
        <end position="775"/>
    </location>
</feature>
<protein>
    <submittedName>
        <fullName evidence="3">Lipase</fullName>
    </submittedName>
</protein>
<organism evidence="3 4">
    <name type="scientific">Grimontia sedimenti</name>
    <dbReference type="NCBI Taxonomy" id="2711294"/>
    <lineage>
        <taxon>Bacteria</taxon>
        <taxon>Pseudomonadati</taxon>
        <taxon>Pseudomonadota</taxon>
        <taxon>Gammaproteobacteria</taxon>
        <taxon>Vibrionales</taxon>
        <taxon>Vibrionaceae</taxon>
        <taxon>Grimontia</taxon>
    </lineage>
</organism>
<comment type="caution">
    <text evidence="3">The sequence shown here is derived from an EMBL/GenBank/DDBJ whole genome shotgun (WGS) entry which is preliminary data.</text>
</comment>
<keyword evidence="1" id="KW-0732">Signal</keyword>